<sequence>MSINTVEAPQGLPVTEIPDEDFELDMRVIEASVPLPVLACSTDDNCNPSCASSCATAVADPF</sequence>
<accession>A0ABP4T2D3</accession>
<gene>
    <name evidence="1" type="ORF">GCM10009733_092270</name>
</gene>
<dbReference type="RefSeq" id="WP_346113345.1">
    <property type="nucleotide sequence ID" value="NZ_BAAAMU010000123.1"/>
</dbReference>
<evidence type="ECO:0000313" key="2">
    <source>
        <dbReference type="Proteomes" id="UP001500064"/>
    </source>
</evidence>
<evidence type="ECO:0008006" key="3">
    <source>
        <dbReference type="Google" id="ProtNLM"/>
    </source>
</evidence>
<dbReference type="NCBIfam" id="TIGR04363">
    <property type="entry name" value="LD_lanti_pre"/>
    <property type="match status" value="1"/>
</dbReference>
<keyword evidence="2" id="KW-1185">Reference proteome</keyword>
<organism evidence="1 2">
    <name type="scientific">Nonomuraea maheshkhaliensis</name>
    <dbReference type="NCBI Taxonomy" id="419590"/>
    <lineage>
        <taxon>Bacteria</taxon>
        <taxon>Bacillati</taxon>
        <taxon>Actinomycetota</taxon>
        <taxon>Actinomycetes</taxon>
        <taxon>Streptosporangiales</taxon>
        <taxon>Streptosporangiaceae</taxon>
        <taxon>Nonomuraea</taxon>
    </lineage>
</organism>
<reference evidence="2" key="1">
    <citation type="journal article" date="2019" name="Int. J. Syst. Evol. Microbiol.">
        <title>The Global Catalogue of Microorganisms (GCM) 10K type strain sequencing project: providing services to taxonomists for standard genome sequencing and annotation.</title>
        <authorList>
            <consortium name="The Broad Institute Genomics Platform"/>
            <consortium name="The Broad Institute Genome Sequencing Center for Infectious Disease"/>
            <person name="Wu L."/>
            <person name="Ma J."/>
        </authorList>
    </citation>
    <scope>NUCLEOTIDE SEQUENCE [LARGE SCALE GENOMIC DNA]</scope>
    <source>
        <strain evidence="2">JCM 13929</strain>
    </source>
</reference>
<evidence type="ECO:0000313" key="1">
    <source>
        <dbReference type="EMBL" id="GAA1681078.1"/>
    </source>
</evidence>
<proteinExistence type="predicted"/>
<name>A0ABP4T2D3_9ACTN</name>
<comment type="caution">
    <text evidence="1">The sequence shown here is derived from an EMBL/GenBank/DDBJ whole genome shotgun (WGS) entry which is preliminary data.</text>
</comment>
<protein>
    <recommendedName>
        <fullName evidence="3">FxLD family lantipeptide</fullName>
    </recommendedName>
</protein>
<dbReference type="Proteomes" id="UP001500064">
    <property type="component" value="Unassembled WGS sequence"/>
</dbReference>
<dbReference type="EMBL" id="BAAAMU010000123">
    <property type="protein sequence ID" value="GAA1681078.1"/>
    <property type="molecule type" value="Genomic_DNA"/>
</dbReference>
<dbReference type="InterPro" id="IPR027575">
    <property type="entry name" value="LD_lanti_pre"/>
</dbReference>